<organism evidence="11 12">
    <name type="scientific">Jaminaea rosea</name>
    <dbReference type="NCBI Taxonomy" id="1569628"/>
    <lineage>
        <taxon>Eukaryota</taxon>
        <taxon>Fungi</taxon>
        <taxon>Dikarya</taxon>
        <taxon>Basidiomycota</taxon>
        <taxon>Ustilaginomycotina</taxon>
        <taxon>Exobasidiomycetes</taxon>
        <taxon>Microstromatales</taxon>
        <taxon>Microstromatales incertae sedis</taxon>
        <taxon>Jaminaea</taxon>
    </lineage>
</organism>
<dbReference type="AlphaFoldDB" id="A0A316UL26"/>
<dbReference type="GO" id="GO:0045047">
    <property type="term" value="P:protein targeting to ER"/>
    <property type="evidence" value="ECO:0007669"/>
    <property type="project" value="TreeGrafter"/>
</dbReference>
<keyword evidence="4 10" id="KW-0812">Transmembrane</keyword>
<evidence type="ECO:0000256" key="9">
    <source>
        <dbReference type="SAM" id="MobiDB-lite"/>
    </source>
</evidence>
<evidence type="ECO:0000256" key="4">
    <source>
        <dbReference type="ARBA" id="ARBA00022692"/>
    </source>
</evidence>
<feature type="compositionally biased region" description="Basic and acidic residues" evidence="9">
    <location>
        <begin position="7"/>
        <end position="16"/>
    </location>
</feature>
<evidence type="ECO:0000313" key="12">
    <source>
        <dbReference type="Proteomes" id="UP000245884"/>
    </source>
</evidence>
<feature type="region of interest" description="Disordered" evidence="9">
    <location>
        <begin position="68"/>
        <end position="104"/>
    </location>
</feature>
<evidence type="ECO:0000256" key="3">
    <source>
        <dbReference type="ARBA" id="ARBA00017057"/>
    </source>
</evidence>
<dbReference type="OrthoDB" id="29558at2759"/>
<dbReference type="EMBL" id="KZ819673">
    <property type="protein sequence ID" value="PWN26002.1"/>
    <property type="molecule type" value="Genomic_DNA"/>
</dbReference>
<keyword evidence="5" id="KW-0256">Endoplasmic reticulum</keyword>
<dbReference type="GO" id="GO:0006465">
    <property type="term" value="P:signal peptide processing"/>
    <property type="evidence" value="ECO:0007669"/>
    <property type="project" value="InterPro"/>
</dbReference>
<keyword evidence="7 10" id="KW-0472">Membrane</keyword>
<dbReference type="GeneID" id="37028512"/>
<dbReference type="RefSeq" id="XP_025360614.1">
    <property type="nucleotide sequence ID" value="XM_025506689.1"/>
</dbReference>
<evidence type="ECO:0000256" key="2">
    <source>
        <dbReference type="ARBA" id="ARBA00007324"/>
    </source>
</evidence>
<comment type="similarity">
    <text evidence="2">Belongs to the SPCS2 family.</text>
</comment>
<keyword evidence="12" id="KW-1185">Reference proteome</keyword>
<comment type="subcellular location">
    <subcellularLocation>
        <location evidence="1">Endoplasmic reticulum membrane</location>
        <topology evidence="1">Multi-pass membrane protein</topology>
    </subcellularLocation>
</comment>
<feature type="transmembrane region" description="Helical" evidence="10">
    <location>
        <begin position="127"/>
        <end position="145"/>
    </location>
</feature>
<evidence type="ECO:0000256" key="7">
    <source>
        <dbReference type="ARBA" id="ARBA00023136"/>
    </source>
</evidence>
<dbReference type="STRING" id="1569628.A0A316UL26"/>
<dbReference type="GO" id="GO:0005787">
    <property type="term" value="C:signal peptidase complex"/>
    <property type="evidence" value="ECO:0007669"/>
    <property type="project" value="InterPro"/>
</dbReference>
<keyword evidence="6 10" id="KW-1133">Transmembrane helix</keyword>
<dbReference type="Pfam" id="PF06703">
    <property type="entry name" value="SPC25"/>
    <property type="match status" value="1"/>
</dbReference>
<reference evidence="11 12" key="1">
    <citation type="journal article" date="2018" name="Mol. Biol. Evol.">
        <title>Broad Genomic Sampling Reveals a Smut Pathogenic Ancestry of the Fungal Clade Ustilaginomycotina.</title>
        <authorList>
            <person name="Kijpornyongpan T."/>
            <person name="Mondo S.J."/>
            <person name="Barry K."/>
            <person name="Sandor L."/>
            <person name="Lee J."/>
            <person name="Lipzen A."/>
            <person name="Pangilinan J."/>
            <person name="LaButti K."/>
            <person name="Hainaut M."/>
            <person name="Henrissat B."/>
            <person name="Grigoriev I.V."/>
            <person name="Spatafora J.W."/>
            <person name="Aime M.C."/>
        </authorList>
    </citation>
    <scope>NUCLEOTIDE SEQUENCE [LARGE SCALE GENOMIC DNA]</scope>
    <source>
        <strain evidence="11 12">MCA 5214</strain>
    </source>
</reference>
<evidence type="ECO:0000313" key="11">
    <source>
        <dbReference type="EMBL" id="PWN26002.1"/>
    </source>
</evidence>
<accession>A0A316UL26</accession>
<dbReference type="PANTHER" id="PTHR13085:SF0">
    <property type="entry name" value="SIGNAL PEPTIDASE COMPLEX SUBUNIT 2"/>
    <property type="match status" value="1"/>
</dbReference>
<dbReference type="PANTHER" id="PTHR13085">
    <property type="entry name" value="MICROSOMAL SIGNAL PEPTIDASE 25 KDA SUBUNIT"/>
    <property type="match status" value="1"/>
</dbReference>
<comment type="function">
    <text evidence="8">Component of the signal peptidase complex (SPC) which catalyzes the cleavage of N-terminal signal sequences from nascent proteins as they are translocated into the lumen of the endoplasmic reticulum. Enhances the enzymatic activity of SPC and facilitates the interactions between different components of the translocation site.</text>
</comment>
<proteinExistence type="inferred from homology"/>
<protein>
    <recommendedName>
        <fullName evidence="3">Signal peptidase complex subunit 2</fullName>
    </recommendedName>
</protein>
<feature type="transmembrane region" description="Helical" evidence="10">
    <location>
        <begin position="157"/>
        <end position="178"/>
    </location>
</feature>
<dbReference type="InterPro" id="IPR009582">
    <property type="entry name" value="Spc2/SPCS2"/>
</dbReference>
<evidence type="ECO:0000256" key="5">
    <source>
        <dbReference type="ARBA" id="ARBA00022824"/>
    </source>
</evidence>
<evidence type="ECO:0000256" key="10">
    <source>
        <dbReference type="SAM" id="Phobius"/>
    </source>
</evidence>
<gene>
    <name evidence="11" type="ORF">BDZ90DRAFT_233600</name>
</gene>
<evidence type="ECO:0000256" key="8">
    <source>
        <dbReference type="ARBA" id="ARBA00045608"/>
    </source>
</evidence>
<evidence type="ECO:0000256" key="1">
    <source>
        <dbReference type="ARBA" id="ARBA00004477"/>
    </source>
</evidence>
<sequence length="296" mass="32011">MSLRPGKGKESLKGNDEQSSSSSSSGSEWAARTAALPQEDRIYVDNSNLSELKSTCDDAVERILTRQANSLAPAPTPSPVPGASPTSSTTNLHDDAASGDSYLDGSSDGAAAFPPFKASHLHADLRLALGYLASTIIIAVSAWSYLVEKDWQKNKGWTAVAVVAYIALSSLQALDAYLQGDRIFTGRRKLLSHRIETESLIISSPALPKPTLSSNVDSTTGKHWIIPPTYSLDFQYARRSNGGKSLLRRVEDRVTLGHLGEWFTGEGEFVEAVFEERLVGMLQKAWGLEEGEGAER</sequence>
<name>A0A316UL26_9BASI</name>
<evidence type="ECO:0000256" key="6">
    <source>
        <dbReference type="ARBA" id="ARBA00022989"/>
    </source>
</evidence>
<feature type="region of interest" description="Disordered" evidence="9">
    <location>
        <begin position="1"/>
        <end position="44"/>
    </location>
</feature>
<dbReference type="Proteomes" id="UP000245884">
    <property type="component" value="Unassembled WGS sequence"/>
</dbReference>